<accession>A0A1H5U9D7</accession>
<reference evidence="1" key="1">
    <citation type="submission" date="2016-10" db="EMBL/GenBank/DDBJ databases">
        <authorList>
            <person name="de Groot N.N."/>
        </authorList>
    </citation>
    <scope>NUCLEOTIDE SEQUENCE [LARGE SCALE GENOMIC DNA]</scope>
    <source>
        <strain evidence="1">ATCC 20501</strain>
    </source>
</reference>
<gene>
    <name evidence="1" type="ORF">SAMN02982929_00457</name>
    <name evidence="2" type="ORF">SAMN05216506_1011613</name>
</gene>
<accession>A0A1I1LXR1</accession>
<reference evidence="3 4" key="2">
    <citation type="submission" date="2016-10" db="EMBL/GenBank/DDBJ databases">
        <authorList>
            <person name="Varghese N."/>
            <person name="Submissions S."/>
        </authorList>
    </citation>
    <scope>NUCLEOTIDE SEQUENCE [LARGE SCALE GENOMIC DNA]</scope>
    <source>
        <strain evidence="4">ATCC 20501</strain>
        <strain evidence="2 3">CGMCC 4.3529</strain>
    </source>
</reference>
<sequence length="231" mass="23505">MGERVNNPSVALAEAVAELARVVVGGLQDAAPDSGAAPSVPVGASDPVWVAAGRVLGADLLAPSTLLGRPPSGSGVELLGEAVRAFPPAAGSVCSGWTHWGARAALQHAMGDHRRGAGGEPEVNWVAARPWAQLAHELAQLAMLAGFPASALTAAVADRVEDVARGFVRAVRRRDWPQAAGVGRWLAAVAGVPDSLGLDAGVEFVGLMGAGDARVALHVRAAQILRRGVAR</sequence>
<organism evidence="1 4">
    <name type="scientific">Saccharopolyspora kobensis</name>
    <dbReference type="NCBI Taxonomy" id="146035"/>
    <lineage>
        <taxon>Bacteria</taxon>
        <taxon>Bacillati</taxon>
        <taxon>Actinomycetota</taxon>
        <taxon>Actinomycetes</taxon>
        <taxon>Pseudonocardiales</taxon>
        <taxon>Pseudonocardiaceae</taxon>
        <taxon>Saccharopolyspora</taxon>
    </lineage>
</organism>
<name>A0A1H5U9D7_9PSEU</name>
<protein>
    <submittedName>
        <fullName evidence="1">Uncharacterized protein</fullName>
    </submittedName>
</protein>
<evidence type="ECO:0000313" key="3">
    <source>
        <dbReference type="Proteomes" id="UP000199690"/>
    </source>
</evidence>
<proteinExistence type="predicted"/>
<keyword evidence="3" id="KW-1185">Reference proteome</keyword>
<evidence type="ECO:0000313" key="4">
    <source>
        <dbReference type="Proteomes" id="UP000236729"/>
    </source>
</evidence>
<dbReference type="Proteomes" id="UP000199690">
    <property type="component" value="Unassembled WGS sequence"/>
</dbReference>
<dbReference type="EMBL" id="FOME01000001">
    <property type="protein sequence ID" value="SFC75748.1"/>
    <property type="molecule type" value="Genomic_DNA"/>
</dbReference>
<evidence type="ECO:0000313" key="2">
    <source>
        <dbReference type="EMBL" id="SFC75748.1"/>
    </source>
</evidence>
<evidence type="ECO:0000313" key="1">
    <source>
        <dbReference type="EMBL" id="SEF71735.1"/>
    </source>
</evidence>
<dbReference type="RefSeq" id="WP_218161468.1">
    <property type="nucleotide sequence ID" value="NZ_FNVB01000002.1"/>
</dbReference>
<dbReference type="EMBL" id="FNVB01000002">
    <property type="protein sequence ID" value="SEF71735.1"/>
    <property type="molecule type" value="Genomic_DNA"/>
</dbReference>
<dbReference type="AlphaFoldDB" id="A0A1H5U9D7"/>
<dbReference type="Proteomes" id="UP000236729">
    <property type="component" value="Unassembled WGS sequence"/>
</dbReference>